<evidence type="ECO:0008006" key="4">
    <source>
        <dbReference type="Google" id="ProtNLM"/>
    </source>
</evidence>
<feature type="region of interest" description="Disordered" evidence="1">
    <location>
        <begin position="57"/>
        <end position="94"/>
    </location>
</feature>
<dbReference type="RefSeq" id="WP_047885661.1">
    <property type="nucleotide sequence ID" value="NZ_LDOU01000013.1"/>
</dbReference>
<dbReference type="PATRIC" id="fig|320778.3.peg.2848"/>
<keyword evidence="3" id="KW-1185">Reference proteome</keyword>
<protein>
    <recommendedName>
        <fullName evidence="4">DUF2986 domain-containing protein</fullName>
    </recommendedName>
</protein>
<evidence type="ECO:0000313" key="3">
    <source>
        <dbReference type="Proteomes" id="UP000035909"/>
    </source>
</evidence>
<dbReference type="Pfam" id="PF11661">
    <property type="entry name" value="DUF2986"/>
    <property type="match status" value="1"/>
</dbReference>
<sequence length="94" mass="10631">MNRRKKVIETQKKKLKKQNARIHRSNKPRYISKAERAQMEDEAAMPEAIPETMQGALQGTLQESMQSTASEEADSAADRQDDKTISGDDTHSEK</sequence>
<comment type="caution">
    <text evidence="2">The sequence shown here is derived from an EMBL/GenBank/DDBJ whole genome shotgun (WGS) entry which is preliminary data.</text>
</comment>
<dbReference type="EMBL" id="LDOU01000013">
    <property type="protein sequence ID" value="KLV08734.1"/>
    <property type="molecule type" value="Genomic_DNA"/>
</dbReference>
<feature type="compositionally biased region" description="Basic residues" evidence="1">
    <location>
        <begin position="13"/>
        <end position="27"/>
    </location>
</feature>
<evidence type="ECO:0000313" key="2">
    <source>
        <dbReference type="EMBL" id="KLV08734.1"/>
    </source>
</evidence>
<dbReference type="InterPro" id="IPR021677">
    <property type="entry name" value="DUF2986"/>
</dbReference>
<evidence type="ECO:0000256" key="1">
    <source>
        <dbReference type="SAM" id="MobiDB-lite"/>
    </source>
</evidence>
<dbReference type="Proteomes" id="UP000035909">
    <property type="component" value="Unassembled WGS sequence"/>
</dbReference>
<feature type="region of interest" description="Disordered" evidence="1">
    <location>
        <begin position="1"/>
        <end position="42"/>
    </location>
</feature>
<accession>A0A0J1HAR9</accession>
<name>A0A0J1HAR9_9GAMM</name>
<dbReference type="OrthoDB" id="6107736at2"/>
<feature type="compositionally biased region" description="Polar residues" evidence="1">
    <location>
        <begin position="57"/>
        <end position="68"/>
    </location>
</feature>
<feature type="compositionally biased region" description="Basic and acidic residues" evidence="1">
    <location>
        <begin position="76"/>
        <end position="94"/>
    </location>
</feature>
<proteinExistence type="predicted"/>
<organism evidence="2 3">
    <name type="scientific">Photobacterium ganghwense</name>
    <dbReference type="NCBI Taxonomy" id="320778"/>
    <lineage>
        <taxon>Bacteria</taxon>
        <taxon>Pseudomonadati</taxon>
        <taxon>Pseudomonadota</taxon>
        <taxon>Gammaproteobacteria</taxon>
        <taxon>Vibrionales</taxon>
        <taxon>Vibrionaceae</taxon>
        <taxon>Photobacterium</taxon>
    </lineage>
</organism>
<dbReference type="AlphaFoldDB" id="A0A0J1HAR9"/>
<reference evidence="2 3" key="1">
    <citation type="submission" date="2015-05" db="EMBL/GenBank/DDBJ databases">
        <title>Photobacterium galathea sp. nov.</title>
        <authorList>
            <person name="Machado H."/>
            <person name="Gram L."/>
        </authorList>
    </citation>
    <scope>NUCLEOTIDE SEQUENCE [LARGE SCALE GENOMIC DNA]</scope>
    <source>
        <strain evidence="2 3">DSM 22954</strain>
    </source>
</reference>
<gene>
    <name evidence="2" type="ORF">ABT57_13055</name>
</gene>